<dbReference type="InterPro" id="IPR009075">
    <property type="entry name" value="AcylCo_DH/oxidase_C"/>
</dbReference>
<dbReference type="GO" id="GO:0050660">
    <property type="term" value="F:flavin adenine dinucleotide binding"/>
    <property type="evidence" value="ECO:0007669"/>
    <property type="project" value="InterPro"/>
</dbReference>
<dbReference type="InterPro" id="IPR006091">
    <property type="entry name" value="Acyl-CoA_Oxase/DH_mid-dom"/>
</dbReference>
<evidence type="ECO:0000256" key="5">
    <source>
        <dbReference type="ARBA" id="ARBA00023002"/>
    </source>
</evidence>
<dbReference type="InParanoid" id="Q6L093"/>
<dbReference type="AlphaFoldDB" id="Q6L093"/>
<dbReference type="FunFam" id="2.40.110.10:FF:000002">
    <property type="entry name" value="Acyl-CoA dehydrogenase fadE12"/>
    <property type="match status" value="1"/>
</dbReference>
<dbReference type="Gene3D" id="1.10.540.10">
    <property type="entry name" value="Acyl-CoA dehydrogenase/oxidase, N-terminal domain"/>
    <property type="match status" value="1"/>
</dbReference>
<dbReference type="PROSITE" id="PS00072">
    <property type="entry name" value="ACYL_COA_DH_1"/>
    <property type="match status" value="1"/>
</dbReference>
<accession>Q6L093</accession>
<dbReference type="HOGENOM" id="CLU_018204_3_5_2"/>
<protein>
    <submittedName>
        <fullName evidence="9">Acyl-CoA dehydrogenase</fullName>
        <ecNumber evidence="9">1.3.99.-</ecNumber>
    </submittedName>
</protein>
<dbReference type="InterPro" id="IPR036250">
    <property type="entry name" value="AcylCo_DH-like_C"/>
</dbReference>
<dbReference type="Proteomes" id="UP000000438">
    <property type="component" value="Chromosome"/>
</dbReference>
<evidence type="ECO:0000259" key="8">
    <source>
        <dbReference type="Pfam" id="PF02770"/>
    </source>
</evidence>
<name>Q6L093_PICTO</name>
<comment type="similarity">
    <text evidence="2 6">Belongs to the acyl-CoA dehydrogenase family.</text>
</comment>
<dbReference type="InterPro" id="IPR006089">
    <property type="entry name" value="Acyl-CoA_DH_CS"/>
</dbReference>
<evidence type="ECO:0000256" key="6">
    <source>
        <dbReference type="RuleBase" id="RU362125"/>
    </source>
</evidence>
<keyword evidence="3 6" id="KW-0285">Flavoprotein</keyword>
<dbReference type="EC" id="1.3.99.-" evidence="9"/>
<dbReference type="PANTHER" id="PTHR43884:SF12">
    <property type="entry name" value="ISOVALERYL-COA DEHYDROGENASE, MITOCHONDRIAL-RELATED"/>
    <property type="match status" value="1"/>
</dbReference>
<dbReference type="SUPFAM" id="SSF56645">
    <property type="entry name" value="Acyl-CoA dehydrogenase NM domain-like"/>
    <property type="match status" value="1"/>
</dbReference>
<proteinExistence type="inferred from homology"/>
<dbReference type="PANTHER" id="PTHR43884">
    <property type="entry name" value="ACYL-COA DEHYDROGENASE"/>
    <property type="match status" value="1"/>
</dbReference>
<dbReference type="GeneID" id="2844354"/>
<evidence type="ECO:0000313" key="9">
    <source>
        <dbReference type="EMBL" id="AAT43609.1"/>
    </source>
</evidence>
<dbReference type="Pfam" id="PF00441">
    <property type="entry name" value="Acyl-CoA_dh_1"/>
    <property type="match status" value="1"/>
</dbReference>
<reference evidence="9 10" key="1">
    <citation type="journal article" date="2004" name="Proc. Natl. Acad. Sci. U.S.A.">
        <title>Genome sequence of Picrophilus torridus and its implications for life around pH 0.</title>
        <authorList>
            <person name="Futterer O."/>
            <person name="Angelov A."/>
            <person name="Liesegang H."/>
            <person name="Gottschalk G."/>
            <person name="Schleper C."/>
            <person name="Schepers B."/>
            <person name="Dock C."/>
            <person name="Antranikian G."/>
            <person name="Liebl W."/>
        </authorList>
    </citation>
    <scope>NUCLEOTIDE SEQUENCE [LARGE SCALE GENOMIC DNA]</scope>
    <source>
        <strain evidence="10">ATCC 700027 / DSM 9790 / JCM 10055 / NBRC 100828</strain>
    </source>
</reference>
<gene>
    <name evidence="9" type="ordered locus">PTO1024</name>
</gene>
<evidence type="ECO:0000256" key="3">
    <source>
        <dbReference type="ARBA" id="ARBA00022630"/>
    </source>
</evidence>
<organism evidence="9 10">
    <name type="scientific">Picrophilus torridus (strain ATCC 700027 / DSM 9790 / JCM 10055 / NBRC 100828 / KAW 2/3)</name>
    <dbReference type="NCBI Taxonomy" id="1122961"/>
    <lineage>
        <taxon>Archaea</taxon>
        <taxon>Methanobacteriati</taxon>
        <taxon>Thermoplasmatota</taxon>
        <taxon>Thermoplasmata</taxon>
        <taxon>Thermoplasmatales</taxon>
        <taxon>Picrophilaceae</taxon>
        <taxon>Picrophilus</taxon>
    </lineage>
</organism>
<feature type="domain" description="Acyl-CoA oxidase/dehydrogenase middle" evidence="8">
    <location>
        <begin position="106"/>
        <end position="200"/>
    </location>
</feature>
<dbReference type="RefSeq" id="WP_011177825.1">
    <property type="nucleotide sequence ID" value="NC_005877.1"/>
</dbReference>
<dbReference type="InterPro" id="IPR009100">
    <property type="entry name" value="AcylCoA_DH/oxidase_NM_dom_sf"/>
</dbReference>
<dbReference type="InterPro" id="IPR046373">
    <property type="entry name" value="Acyl-CoA_Oxase/DH_mid-dom_sf"/>
</dbReference>
<dbReference type="eggNOG" id="arCOG01708">
    <property type="taxonomic scope" value="Archaea"/>
</dbReference>
<dbReference type="Pfam" id="PF02770">
    <property type="entry name" value="Acyl-CoA_dh_M"/>
    <property type="match status" value="1"/>
</dbReference>
<evidence type="ECO:0000256" key="2">
    <source>
        <dbReference type="ARBA" id="ARBA00009347"/>
    </source>
</evidence>
<dbReference type="Gene3D" id="2.40.110.10">
    <property type="entry name" value="Butyryl-CoA Dehydrogenase, subunit A, domain 2"/>
    <property type="match status" value="1"/>
</dbReference>
<evidence type="ECO:0000256" key="1">
    <source>
        <dbReference type="ARBA" id="ARBA00001974"/>
    </source>
</evidence>
<dbReference type="PaxDb" id="263820-PTO1024"/>
<dbReference type="STRING" id="263820.PTO1024"/>
<dbReference type="Gene3D" id="1.20.140.10">
    <property type="entry name" value="Butyryl-CoA Dehydrogenase, subunit A, domain 3"/>
    <property type="match status" value="1"/>
</dbReference>
<dbReference type="InterPro" id="IPR037069">
    <property type="entry name" value="AcylCoA_DH/ox_N_sf"/>
</dbReference>
<feature type="domain" description="Acyl-CoA dehydrogenase/oxidase C-terminal" evidence="7">
    <location>
        <begin position="213"/>
        <end position="354"/>
    </location>
</feature>
<dbReference type="KEGG" id="pto:PTO1024"/>
<dbReference type="OrthoDB" id="275197at2157"/>
<dbReference type="SUPFAM" id="SSF47203">
    <property type="entry name" value="Acyl-CoA dehydrogenase C-terminal domain-like"/>
    <property type="match status" value="1"/>
</dbReference>
<comment type="cofactor">
    <cofactor evidence="1 6">
        <name>FAD</name>
        <dbReference type="ChEBI" id="CHEBI:57692"/>
    </cofactor>
</comment>
<dbReference type="GO" id="GO:0003995">
    <property type="term" value="F:acyl-CoA dehydrogenase activity"/>
    <property type="evidence" value="ECO:0007669"/>
    <property type="project" value="InterPro"/>
</dbReference>
<keyword evidence="4 6" id="KW-0274">FAD</keyword>
<evidence type="ECO:0000259" key="7">
    <source>
        <dbReference type="Pfam" id="PF00441"/>
    </source>
</evidence>
<keyword evidence="5 6" id="KW-0560">Oxidoreductase</keyword>
<evidence type="ECO:0000256" key="4">
    <source>
        <dbReference type="ARBA" id="ARBA00022827"/>
    </source>
</evidence>
<dbReference type="EMBL" id="AE017261">
    <property type="protein sequence ID" value="AAT43609.1"/>
    <property type="molecule type" value="Genomic_DNA"/>
</dbReference>
<evidence type="ECO:0000313" key="10">
    <source>
        <dbReference type="Proteomes" id="UP000000438"/>
    </source>
</evidence>
<sequence length="357" mass="39672">MFEEYDDFRKKIREFALENFTNNDIRKYDMDETYPDELRKKAISFIDMANPIKIVLAIEELCRVDAGLGIAVTTPYFGNEIINLFGNDAQKKILSDVMLGRKILGLGVTEPTGGSDVAGLKTTAVKSGNKYIINGSKIFITNGSIADYILVLARTSNESKRHLGLSVFLVDTKSKGFSASKLHGKLGVRATDTAELKFNDLEVDESMLVGEEGMGFYYIMIFFDISRVYVAAQALGIAEGALDSMMKYVKENNIRDENTMFDIARVYTRVQAARLLTYNATMNLVNSVTKPEDTSAAKAYAGEAAVYAAEKALEITGLSGYRYNLDIMFRNAKIMEIWEGTTDVENLIIARTLLKGD</sequence>